<protein>
    <submittedName>
        <fullName evidence="1">Uncharacterized protein</fullName>
    </submittedName>
</protein>
<gene>
    <name evidence="1" type="ORF">MLD38_027383</name>
</gene>
<name>A0ACB9P1K1_9MYRT</name>
<dbReference type="EMBL" id="CM042886">
    <property type="protein sequence ID" value="KAI4342805.1"/>
    <property type="molecule type" value="Genomic_DNA"/>
</dbReference>
<sequence length="152" mass="16473">MAPGTMERSYYEVLGLCCATEVPLVEKLLRPLEGVDQVSVIVATKTVIVVHDPTVVSRSDIADALNKARMEASLRPGPGEIQSATSQWPSPYTITCGVLFGLSFLKYVYQPLKWFALAAVIVGAPPILIRGLASIKNFTLNINVLVLISDFP</sequence>
<keyword evidence="2" id="KW-1185">Reference proteome</keyword>
<comment type="caution">
    <text evidence="1">The sequence shown here is derived from an EMBL/GenBank/DDBJ whole genome shotgun (WGS) entry which is preliminary data.</text>
</comment>
<organism evidence="1 2">
    <name type="scientific">Melastoma candidum</name>
    <dbReference type="NCBI Taxonomy" id="119954"/>
    <lineage>
        <taxon>Eukaryota</taxon>
        <taxon>Viridiplantae</taxon>
        <taxon>Streptophyta</taxon>
        <taxon>Embryophyta</taxon>
        <taxon>Tracheophyta</taxon>
        <taxon>Spermatophyta</taxon>
        <taxon>Magnoliopsida</taxon>
        <taxon>eudicotyledons</taxon>
        <taxon>Gunneridae</taxon>
        <taxon>Pentapetalae</taxon>
        <taxon>rosids</taxon>
        <taxon>malvids</taxon>
        <taxon>Myrtales</taxon>
        <taxon>Melastomataceae</taxon>
        <taxon>Melastomatoideae</taxon>
        <taxon>Melastomateae</taxon>
        <taxon>Melastoma</taxon>
    </lineage>
</organism>
<reference evidence="2" key="1">
    <citation type="journal article" date="2023" name="Front. Plant Sci.">
        <title>Chromosomal-level genome assembly of Melastoma candidum provides insights into trichome evolution.</title>
        <authorList>
            <person name="Zhong Y."/>
            <person name="Wu W."/>
            <person name="Sun C."/>
            <person name="Zou P."/>
            <person name="Liu Y."/>
            <person name="Dai S."/>
            <person name="Zhou R."/>
        </authorList>
    </citation>
    <scope>NUCLEOTIDE SEQUENCE [LARGE SCALE GENOMIC DNA]</scope>
</reference>
<evidence type="ECO:0000313" key="2">
    <source>
        <dbReference type="Proteomes" id="UP001057402"/>
    </source>
</evidence>
<proteinExistence type="predicted"/>
<dbReference type="Proteomes" id="UP001057402">
    <property type="component" value="Chromosome 7"/>
</dbReference>
<evidence type="ECO:0000313" key="1">
    <source>
        <dbReference type="EMBL" id="KAI4342805.1"/>
    </source>
</evidence>
<accession>A0ACB9P1K1</accession>